<dbReference type="OrthoDB" id="2540886at2759"/>
<dbReference type="STRING" id="269621.A0A238FB25"/>
<evidence type="ECO:0000313" key="1">
    <source>
        <dbReference type="EMBL" id="SCV71050.1"/>
    </source>
</evidence>
<dbReference type="EMBL" id="FMSP01000006">
    <property type="protein sequence ID" value="SCV71050.1"/>
    <property type="molecule type" value="Genomic_DNA"/>
</dbReference>
<gene>
    <name evidence="1" type="ORF">BQ2448_3812</name>
</gene>
<sequence>MTAEALRGDRKDDEDEAERKVQFPAVALLPLMHHLLVKCRHMNGIVPTPDMEFLQGTPSYLSTILSNPLRRVNYQADWLRRIIPSLVQDHGEAMTPSSRLASAILKPQWADDAIESVKVPQLQCFGSKAASSTRTAEDEIRSFFHAADFKAFGHRLNDVLFDVELRILEPHKIPAGSFQTNGVGLHLGVMDVSRIVATPRSAPKSSRASTSIRATLVRVFQQATEKGHQSDQADGLWPDEGPHVADFKAFGHRLNDVLFDVERILEPHSEIPAGSFQTDGLRLHLPLMEFGE</sequence>
<accession>A0A238FB25</accession>
<name>A0A238FB25_9BASI</name>
<proteinExistence type="predicted"/>
<keyword evidence="2" id="KW-1185">Reference proteome</keyword>
<dbReference type="AlphaFoldDB" id="A0A238FB25"/>
<protein>
    <submittedName>
        <fullName evidence="1">BQ2448_3812 protein</fullName>
    </submittedName>
</protein>
<organism evidence="1 2">
    <name type="scientific">Microbotryum intermedium</name>
    <dbReference type="NCBI Taxonomy" id="269621"/>
    <lineage>
        <taxon>Eukaryota</taxon>
        <taxon>Fungi</taxon>
        <taxon>Dikarya</taxon>
        <taxon>Basidiomycota</taxon>
        <taxon>Pucciniomycotina</taxon>
        <taxon>Microbotryomycetes</taxon>
        <taxon>Microbotryales</taxon>
        <taxon>Microbotryaceae</taxon>
        <taxon>Microbotryum</taxon>
    </lineage>
</organism>
<reference evidence="2" key="1">
    <citation type="submission" date="2016-09" db="EMBL/GenBank/DDBJ databases">
        <authorList>
            <person name="Jeantristanb JTB J.-T."/>
            <person name="Ricardo R."/>
        </authorList>
    </citation>
    <scope>NUCLEOTIDE SEQUENCE [LARGE SCALE GENOMIC DNA]</scope>
</reference>
<dbReference type="Proteomes" id="UP000198372">
    <property type="component" value="Unassembled WGS sequence"/>
</dbReference>
<evidence type="ECO:0000313" key="2">
    <source>
        <dbReference type="Proteomes" id="UP000198372"/>
    </source>
</evidence>